<dbReference type="Gene3D" id="3.90.75.10">
    <property type="entry name" value="Homing Intron 3 (I-ppo) Encoded Endonuclease, Chain A"/>
    <property type="match status" value="1"/>
</dbReference>
<evidence type="ECO:0000259" key="1">
    <source>
        <dbReference type="Pfam" id="PF02796"/>
    </source>
</evidence>
<dbReference type="InterPro" id="IPR009057">
    <property type="entry name" value="Homeodomain-like_sf"/>
</dbReference>
<sequence length="167" mass="18589">MDGAVSCNFWKHVDVRSPDECWLWRSGTTGKSGYGLSNRGKRRLTAHREAYERTYGSIPSGLFCLHRCDIKLCCNPSHLFLGTHQDNMDDMHLKGRHAHGESHGTALNPESIVKGEKRAFAKLNPESVQTIRSLAAQGISFRAIANRFGVSVSTAWRAARGVKWGHV</sequence>
<gene>
    <name evidence="3" type="ORF">LCGC14_3082590</name>
</gene>
<dbReference type="Pfam" id="PF02796">
    <property type="entry name" value="HTH_7"/>
    <property type="match status" value="1"/>
</dbReference>
<dbReference type="InterPro" id="IPR044930">
    <property type="entry name" value="Homing_endonuclease_His-Me"/>
</dbReference>
<evidence type="ECO:0000259" key="2">
    <source>
        <dbReference type="Pfam" id="PF13392"/>
    </source>
</evidence>
<dbReference type="GO" id="GO:0004519">
    <property type="term" value="F:endonuclease activity"/>
    <property type="evidence" value="ECO:0007669"/>
    <property type="project" value="InterPro"/>
</dbReference>
<dbReference type="SUPFAM" id="SSF46689">
    <property type="entry name" value="Homeodomain-like"/>
    <property type="match status" value="1"/>
</dbReference>
<dbReference type="InterPro" id="IPR003615">
    <property type="entry name" value="HNH_nuc"/>
</dbReference>
<dbReference type="Pfam" id="PF13392">
    <property type="entry name" value="HNH_3"/>
    <property type="match status" value="1"/>
</dbReference>
<dbReference type="InterPro" id="IPR006120">
    <property type="entry name" value="Resolvase_HTH_dom"/>
</dbReference>
<dbReference type="AlphaFoldDB" id="A0A0F8WDP2"/>
<dbReference type="InterPro" id="IPR044925">
    <property type="entry name" value="His-Me_finger_sf"/>
</dbReference>
<feature type="domain" description="HNH nuclease" evidence="2">
    <location>
        <begin position="46"/>
        <end position="88"/>
    </location>
</feature>
<comment type="caution">
    <text evidence="3">The sequence shown here is derived from an EMBL/GenBank/DDBJ whole genome shotgun (WGS) entry which is preliminary data.</text>
</comment>
<accession>A0A0F8WDP2</accession>
<dbReference type="SUPFAM" id="SSF54060">
    <property type="entry name" value="His-Me finger endonucleases"/>
    <property type="match status" value="1"/>
</dbReference>
<feature type="domain" description="Resolvase HTH" evidence="1">
    <location>
        <begin position="122"/>
        <end position="154"/>
    </location>
</feature>
<protein>
    <recommendedName>
        <fullName evidence="4">HNH nuclease domain-containing protein</fullName>
    </recommendedName>
</protein>
<dbReference type="GO" id="GO:0003677">
    <property type="term" value="F:DNA binding"/>
    <property type="evidence" value="ECO:0007669"/>
    <property type="project" value="InterPro"/>
</dbReference>
<dbReference type="EMBL" id="LAZR01065891">
    <property type="protein sequence ID" value="KKK54648.1"/>
    <property type="molecule type" value="Genomic_DNA"/>
</dbReference>
<dbReference type="Gene3D" id="1.10.10.60">
    <property type="entry name" value="Homeodomain-like"/>
    <property type="match status" value="1"/>
</dbReference>
<proteinExistence type="predicted"/>
<dbReference type="GO" id="GO:0000150">
    <property type="term" value="F:DNA strand exchange activity"/>
    <property type="evidence" value="ECO:0007669"/>
    <property type="project" value="InterPro"/>
</dbReference>
<evidence type="ECO:0000313" key="3">
    <source>
        <dbReference type="EMBL" id="KKK54648.1"/>
    </source>
</evidence>
<reference evidence="3" key="1">
    <citation type="journal article" date="2015" name="Nature">
        <title>Complex archaea that bridge the gap between prokaryotes and eukaryotes.</title>
        <authorList>
            <person name="Spang A."/>
            <person name="Saw J.H."/>
            <person name="Jorgensen S.L."/>
            <person name="Zaremba-Niedzwiedzka K."/>
            <person name="Martijn J."/>
            <person name="Lind A.E."/>
            <person name="van Eijk R."/>
            <person name="Schleper C."/>
            <person name="Guy L."/>
            <person name="Ettema T.J."/>
        </authorList>
    </citation>
    <scope>NUCLEOTIDE SEQUENCE</scope>
</reference>
<organism evidence="3">
    <name type="scientific">marine sediment metagenome</name>
    <dbReference type="NCBI Taxonomy" id="412755"/>
    <lineage>
        <taxon>unclassified sequences</taxon>
        <taxon>metagenomes</taxon>
        <taxon>ecological metagenomes</taxon>
    </lineage>
</organism>
<name>A0A0F8WDP2_9ZZZZ</name>
<evidence type="ECO:0008006" key="4">
    <source>
        <dbReference type="Google" id="ProtNLM"/>
    </source>
</evidence>